<organism evidence="1 2">
    <name type="scientific">Triparma columacea</name>
    <dbReference type="NCBI Taxonomy" id="722753"/>
    <lineage>
        <taxon>Eukaryota</taxon>
        <taxon>Sar</taxon>
        <taxon>Stramenopiles</taxon>
        <taxon>Ochrophyta</taxon>
        <taxon>Bolidophyceae</taxon>
        <taxon>Parmales</taxon>
        <taxon>Triparmaceae</taxon>
        <taxon>Triparma</taxon>
    </lineage>
</organism>
<gene>
    <name evidence="1" type="ORF">TrCOL_g337</name>
</gene>
<dbReference type="EMBL" id="BRYA01000159">
    <property type="protein sequence ID" value="GMI41874.1"/>
    <property type="molecule type" value="Genomic_DNA"/>
</dbReference>
<accession>A0A9W7L9L7</accession>
<comment type="caution">
    <text evidence="1">The sequence shown here is derived from an EMBL/GenBank/DDBJ whole genome shotgun (WGS) entry which is preliminary data.</text>
</comment>
<protein>
    <submittedName>
        <fullName evidence="1">Uncharacterized protein</fullName>
    </submittedName>
</protein>
<dbReference type="AlphaFoldDB" id="A0A9W7L9L7"/>
<dbReference type="Proteomes" id="UP001165065">
    <property type="component" value="Unassembled WGS sequence"/>
</dbReference>
<dbReference type="OrthoDB" id="435382at2759"/>
<evidence type="ECO:0000313" key="2">
    <source>
        <dbReference type="Proteomes" id="UP001165065"/>
    </source>
</evidence>
<keyword evidence="2" id="KW-1185">Reference proteome</keyword>
<reference evidence="2" key="1">
    <citation type="journal article" date="2023" name="Commun. Biol.">
        <title>Genome analysis of Parmales, the sister group of diatoms, reveals the evolutionary specialization of diatoms from phago-mixotrophs to photoautotrophs.</title>
        <authorList>
            <person name="Ban H."/>
            <person name="Sato S."/>
            <person name="Yoshikawa S."/>
            <person name="Yamada K."/>
            <person name="Nakamura Y."/>
            <person name="Ichinomiya M."/>
            <person name="Sato N."/>
            <person name="Blanc-Mathieu R."/>
            <person name="Endo H."/>
            <person name="Kuwata A."/>
            <person name="Ogata H."/>
        </authorList>
    </citation>
    <scope>NUCLEOTIDE SEQUENCE [LARGE SCALE GENOMIC DNA]</scope>
</reference>
<evidence type="ECO:0000313" key="1">
    <source>
        <dbReference type="EMBL" id="GMI41874.1"/>
    </source>
</evidence>
<proteinExistence type="predicted"/>
<name>A0A9W7L9L7_9STRA</name>
<sequence length="193" mass="21672">MFLPGNEQEKKDDAIEKRKHLQRVEDLILSRIPPPCIPSATVAVQEIICGDPSCSPIDTAVMIMFESGASGQFGLPMEPCEVNDEELDAFMPPSDIIEEWHKGNEVDWSPFDDNQPEYYLDPQSLRFRVGDKVQCRIGTDPVTGWGNGTVMQLFYRENNWPPGQVAPYKIALEDGRSIFAPQDIPGVIRKPPI</sequence>